<dbReference type="Pfam" id="PF01263">
    <property type="entry name" value="Aldose_epim"/>
    <property type="match status" value="1"/>
</dbReference>
<gene>
    <name evidence="1" type="ORF">QO002_004534</name>
</gene>
<keyword evidence="1" id="KW-0413">Isomerase</keyword>
<sequence>MVEVSRFGGSLLSGHYRGIPFLQPTPTEGIASQRHGAEASFPLVPYGNRIEANAFEFAGKRFTMQPNTADPFCLHGDGWLAEWEVIAQTGSQAVLLYVRRAEPPSPYSYEAIQTVRLDDDGVALSLSVTNKSDAALPYGLGFHPFFPRTPRTRLKAQAERYWTERAGHLPDMPVAVPAGLDFTTSKPLPGHWINNAYDGWNGQAWIEWPEYGLGLSLAVDGIFRCFMIYSPEADADFFCFEPMSHLPNAHSMSSGAGLMMLRQEQSFSCSIYLRPVVLSG</sequence>
<dbReference type="InterPro" id="IPR008183">
    <property type="entry name" value="Aldose_1/G6P_1-epimerase"/>
</dbReference>
<dbReference type="InterPro" id="IPR011013">
    <property type="entry name" value="Gal_mutarotase_sf_dom"/>
</dbReference>
<dbReference type="InterPro" id="IPR014718">
    <property type="entry name" value="GH-type_carb-bd"/>
</dbReference>
<accession>A0ABU0BWJ5</accession>
<reference evidence="1 2" key="1">
    <citation type="submission" date="2023-07" db="EMBL/GenBank/DDBJ databases">
        <title>Genomic Encyclopedia of Type Strains, Phase IV (KMG-IV): sequencing the most valuable type-strain genomes for metagenomic binning, comparative biology and taxonomic classification.</title>
        <authorList>
            <person name="Goeker M."/>
        </authorList>
    </citation>
    <scope>NUCLEOTIDE SEQUENCE [LARGE SCALE GENOMIC DNA]</scope>
    <source>
        <strain evidence="1 2">DSM 1112</strain>
    </source>
</reference>
<proteinExistence type="predicted"/>
<keyword evidence="2" id="KW-1185">Reference proteome</keyword>
<dbReference type="Proteomes" id="UP001230207">
    <property type="component" value="Unassembled WGS sequence"/>
</dbReference>
<evidence type="ECO:0000313" key="1">
    <source>
        <dbReference type="EMBL" id="MDQ0322328.1"/>
    </source>
</evidence>
<comment type="caution">
    <text evidence="1">The sequence shown here is derived from an EMBL/GenBank/DDBJ whole genome shotgun (WGS) entry which is preliminary data.</text>
</comment>
<organism evidence="1 2">
    <name type="scientific">Pararhizobium capsulatum DSM 1112</name>
    <dbReference type="NCBI Taxonomy" id="1121113"/>
    <lineage>
        <taxon>Bacteria</taxon>
        <taxon>Pseudomonadati</taxon>
        <taxon>Pseudomonadota</taxon>
        <taxon>Alphaproteobacteria</taxon>
        <taxon>Hyphomicrobiales</taxon>
        <taxon>Rhizobiaceae</taxon>
        <taxon>Rhizobium/Agrobacterium group</taxon>
        <taxon>Pararhizobium</taxon>
    </lineage>
</organism>
<protein>
    <submittedName>
        <fullName evidence="1">Aldose 1-epimerase</fullName>
        <ecNumber evidence="1">5.1.3.3</ecNumber>
    </submittedName>
</protein>
<dbReference type="Gene3D" id="2.70.98.10">
    <property type="match status" value="1"/>
</dbReference>
<dbReference type="GO" id="GO:0004034">
    <property type="term" value="F:aldose 1-epimerase activity"/>
    <property type="evidence" value="ECO:0007669"/>
    <property type="project" value="UniProtKB-EC"/>
</dbReference>
<name>A0ABU0BWJ5_9HYPH</name>
<dbReference type="SUPFAM" id="SSF74650">
    <property type="entry name" value="Galactose mutarotase-like"/>
    <property type="match status" value="1"/>
</dbReference>
<dbReference type="CDD" id="cd09021">
    <property type="entry name" value="Aldose_epim_Ec_YphB"/>
    <property type="match status" value="1"/>
</dbReference>
<evidence type="ECO:0000313" key="2">
    <source>
        <dbReference type="Proteomes" id="UP001230207"/>
    </source>
</evidence>
<dbReference type="EMBL" id="JAUSVF010000002">
    <property type="protein sequence ID" value="MDQ0322328.1"/>
    <property type="molecule type" value="Genomic_DNA"/>
</dbReference>
<dbReference type="EC" id="5.1.3.3" evidence="1"/>